<reference evidence="1 2" key="1">
    <citation type="submission" date="2024-07" db="EMBL/GenBank/DDBJ databases">
        <authorList>
            <person name="Akdeniz Z."/>
        </authorList>
    </citation>
    <scope>NUCLEOTIDE SEQUENCE [LARGE SCALE GENOMIC DNA]</scope>
</reference>
<name>A0ABP1K2E6_9EUKA</name>
<dbReference type="EMBL" id="CAXDID020000187">
    <property type="protein sequence ID" value="CAL6051274.1"/>
    <property type="molecule type" value="Genomic_DNA"/>
</dbReference>
<proteinExistence type="predicted"/>
<gene>
    <name evidence="1" type="ORF">HINF_LOCUS44292</name>
</gene>
<sequence length="149" mass="16558">MQFLQLSLLNLAIGAKTELSDCYNASSYIRLVTIRSKRYYRLYLTPTGKSECYQIPRGINVTVFANALVDAGGNFVPTSFIVVNFSYATTIGINIQCLKCTDDKYLASDQVIVTMESAIHFTRVVMGSVLTEKGLQVNCFQSSRTTIDI</sequence>
<accession>A0ABP1K2E6</accession>
<evidence type="ECO:0000313" key="2">
    <source>
        <dbReference type="Proteomes" id="UP001642409"/>
    </source>
</evidence>
<evidence type="ECO:0000313" key="1">
    <source>
        <dbReference type="EMBL" id="CAL6051274.1"/>
    </source>
</evidence>
<organism evidence="1 2">
    <name type="scientific">Hexamita inflata</name>
    <dbReference type="NCBI Taxonomy" id="28002"/>
    <lineage>
        <taxon>Eukaryota</taxon>
        <taxon>Metamonada</taxon>
        <taxon>Diplomonadida</taxon>
        <taxon>Hexamitidae</taxon>
        <taxon>Hexamitinae</taxon>
        <taxon>Hexamita</taxon>
    </lineage>
</organism>
<keyword evidence="2" id="KW-1185">Reference proteome</keyword>
<protein>
    <submittedName>
        <fullName evidence="1">Uncharacterized protein</fullName>
    </submittedName>
</protein>
<dbReference type="Proteomes" id="UP001642409">
    <property type="component" value="Unassembled WGS sequence"/>
</dbReference>
<comment type="caution">
    <text evidence="1">The sequence shown here is derived from an EMBL/GenBank/DDBJ whole genome shotgun (WGS) entry which is preliminary data.</text>
</comment>